<evidence type="ECO:0000256" key="1">
    <source>
        <dbReference type="SAM" id="MobiDB-lite"/>
    </source>
</evidence>
<keyword evidence="3" id="KW-1185">Reference proteome</keyword>
<proteinExistence type="predicted"/>
<comment type="caution">
    <text evidence="2">The sequence shown here is derived from an EMBL/GenBank/DDBJ whole genome shotgun (WGS) entry which is preliminary data.</text>
</comment>
<evidence type="ECO:0000313" key="2">
    <source>
        <dbReference type="EMBL" id="SMP50407.1"/>
    </source>
</evidence>
<dbReference type="EMBL" id="FXUG01000003">
    <property type="protein sequence ID" value="SMP50407.1"/>
    <property type="molecule type" value="Genomic_DNA"/>
</dbReference>
<feature type="region of interest" description="Disordered" evidence="1">
    <location>
        <begin position="17"/>
        <end position="61"/>
    </location>
</feature>
<sequence length="146" mass="16965">MANQNLGSELEAFLKHTASLRQRKTIEQRVEASQQRERQERRPQHYTSANRERHVDDSAARFGYDRVDPNEIIVNAEIVDSSDEIVEGIEVVPGRAGRLEHLEADNTIRGRSKPTKTIEHLKQMLREPDGLRQAFLLREILERPRF</sequence>
<dbReference type="RefSeq" id="WP_283431902.1">
    <property type="nucleotide sequence ID" value="NZ_CAWLDM010000001.1"/>
</dbReference>
<protein>
    <submittedName>
        <fullName evidence="2">Uncharacterized protein</fullName>
    </submittedName>
</protein>
<evidence type="ECO:0000313" key="3">
    <source>
        <dbReference type="Proteomes" id="UP001158067"/>
    </source>
</evidence>
<accession>A0ABY1PVT0</accession>
<organism evidence="2 3">
    <name type="scientific">Neorhodopirellula lusitana</name>
    <dbReference type="NCBI Taxonomy" id="445327"/>
    <lineage>
        <taxon>Bacteria</taxon>
        <taxon>Pseudomonadati</taxon>
        <taxon>Planctomycetota</taxon>
        <taxon>Planctomycetia</taxon>
        <taxon>Pirellulales</taxon>
        <taxon>Pirellulaceae</taxon>
        <taxon>Neorhodopirellula</taxon>
    </lineage>
</organism>
<reference evidence="2 3" key="1">
    <citation type="submission" date="2017-05" db="EMBL/GenBank/DDBJ databases">
        <authorList>
            <person name="Varghese N."/>
            <person name="Submissions S."/>
        </authorList>
    </citation>
    <scope>NUCLEOTIDE SEQUENCE [LARGE SCALE GENOMIC DNA]</scope>
    <source>
        <strain evidence="2 3">DSM 25457</strain>
    </source>
</reference>
<feature type="compositionally biased region" description="Basic and acidic residues" evidence="1">
    <location>
        <begin position="24"/>
        <end position="43"/>
    </location>
</feature>
<feature type="compositionally biased region" description="Basic and acidic residues" evidence="1">
    <location>
        <begin position="50"/>
        <end position="61"/>
    </location>
</feature>
<dbReference type="Proteomes" id="UP001158067">
    <property type="component" value="Unassembled WGS sequence"/>
</dbReference>
<gene>
    <name evidence="2" type="ORF">SAMN06265222_10392</name>
</gene>
<name>A0ABY1PVT0_9BACT</name>